<comment type="caution">
    <text evidence="4">The sequence shown here is derived from an EMBL/GenBank/DDBJ whole genome shotgun (WGS) entry which is preliminary data.</text>
</comment>
<gene>
    <name evidence="4" type="ORF">ESCO_001356</name>
</gene>
<reference evidence="4 5" key="1">
    <citation type="submission" date="2015-07" db="EMBL/GenBank/DDBJ databases">
        <title>The genome of the fungus Escovopsis weberi, a specialized disease agent of ant agriculture.</title>
        <authorList>
            <person name="de Man T.J."/>
            <person name="Stajich J.E."/>
            <person name="Kubicek C.P."/>
            <person name="Chenthamara K."/>
            <person name="Atanasova L."/>
            <person name="Druzhinina I.S."/>
            <person name="Birnbaum S."/>
            <person name="Barribeau S.M."/>
            <person name="Teiling C."/>
            <person name="Suen G."/>
            <person name="Currie C."/>
            <person name="Gerardo N.M."/>
        </authorList>
    </citation>
    <scope>NUCLEOTIDE SEQUENCE [LARGE SCALE GENOMIC DNA]</scope>
</reference>
<feature type="transmembrane region" description="Helical" evidence="1">
    <location>
        <begin position="220"/>
        <end position="245"/>
    </location>
</feature>
<protein>
    <recommendedName>
        <fullName evidence="3">DUF7136 domain-containing protein</fullName>
    </recommendedName>
</protein>
<keyword evidence="1" id="KW-1133">Transmembrane helix</keyword>
<organism evidence="4 5">
    <name type="scientific">Escovopsis weberi</name>
    <dbReference type="NCBI Taxonomy" id="150374"/>
    <lineage>
        <taxon>Eukaryota</taxon>
        <taxon>Fungi</taxon>
        <taxon>Dikarya</taxon>
        <taxon>Ascomycota</taxon>
        <taxon>Pezizomycotina</taxon>
        <taxon>Sordariomycetes</taxon>
        <taxon>Hypocreomycetidae</taxon>
        <taxon>Hypocreales</taxon>
        <taxon>Hypocreaceae</taxon>
        <taxon>Escovopsis</taxon>
    </lineage>
</organism>
<dbReference type="EMBL" id="LGSR01000020">
    <property type="protein sequence ID" value="KOS19724.1"/>
    <property type="molecule type" value="Genomic_DNA"/>
</dbReference>
<keyword evidence="5" id="KW-1185">Reference proteome</keyword>
<accession>A0A0M8N3A2</accession>
<keyword evidence="1" id="KW-0472">Membrane</keyword>
<feature type="signal peptide" evidence="2">
    <location>
        <begin position="1"/>
        <end position="20"/>
    </location>
</feature>
<dbReference type="OrthoDB" id="4490227at2759"/>
<evidence type="ECO:0000313" key="4">
    <source>
        <dbReference type="EMBL" id="KOS19724.1"/>
    </source>
</evidence>
<evidence type="ECO:0000256" key="2">
    <source>
        <dbReference type="SAM" id="SignalP"/>
    </source>
</evidence>
<proteinExistence type="predicted"/>
<dbReference type="Pfam" id="PF23584">
    <property type="entry name" value="DUF7136"/>
    <property type="match status" value="1"/>
</dbReference>
<feature type="domain" description="DUF7136" evidence="3">
    <location>
        <begin position="14"/>
        <end position="204"/>
    </location>
</feature>
<keyword evidence="2" id="KW-0732">Signal</keyword>
<keyword evidence="1" id="KW-0812">Transmembrane</keyword>
<dbReference type="InterPro" id="IPR055560">
    <property type="entry name" value="DUF7136"/>
</dbReference>
<evidence type="ECO:0000259" key="3">
    <source>
        <dbReference type="Pfam" id="PF23584"/>
    </source>
</evidence>
<dbReference type="Proteomes" id="UP000053831">
    <property type="component" value="Unassembled WGS sequence"/>
</dbReference>
<evidence type="ECO:0000256" key="1">
    <source>
        <dbReference type="SAM" id="Phobius"/>
    </source>
</evidence>
<dbReference type="AlphaFoldDB" id="A0A0M8N3A2"/>
<feature type="chain" id="PRO_5005818914" description="DUF7136 domain-containing protein" evidence="2">
    <location>
        <begin position="21"/>
        <end position="246"/>
    </location>
</feature>
<evidence type="ECO:0000313" key="5">
    <source>
        <dbReference type="Proteomes" id="UP000053831"/>
    </source>
</evidence>
<sequence length="246" mass="26676">MRLLPSLLIPFSWYTPVVFAFRNAGPEFYIDPKLKVDLWSSKQNRSLSIADTWLPVKQNLDEIDPFFSYWGFEELYTEDHWVLTWSVGWWSCSLDSPIDGKAGLFTQEFSSVVAGRVEFTTKNATKPLDLVAALQEDSCSGPATRAFLNVTDYTNTPSIGLSNGAPCAIVANATVTEAPCGVKIEKAAAKSIDAYLRTHNCVGPDGVPGCQKSGAASRSAVGGAASTILFAVAFGWLTYVALFLAQ</sequence>
<name>A0A0M8N3A2_ESCWE</name>